<dbReference type="AlphaFoldDB" id="A0A238Z7Z8"/>
<keyword evidence="5" id="KW-0249">Electron transport</keyword>
<evidence type="ECO:0000256" key="7">
    <source>
        <dbReference type="ARBA" id="ARBA00023014"/>
    </source>
</evidence>
<evidence type="ECO:0000313" key="9">
    <source>
        <dbReference type="EMBL" id="SNR79477.1"/>
    </source>
</evidence>
<feature type="domain" description="4Fe-4S ferredoxin-type" evidence="8">
    <location>
        <begin position="96"/>
        <end position="129"/>
    </location>
</feature>
<keyword evidence="10" id="KW-1185">Reference proteome</keyword>
<evidence type="ECO:0000259" key="8">
    <source>
        <dbReference type="PROSITE" id="PS51379"/>
    </source>
</evidence>
<reference evidence="10" key="1">
    <citation type="submission" date="2017-06" db="EMBL/GenBank/DDBJ databases">
        <authorList>
            <person name="Varghese N."/>
            <person name="Submissions S."/>
        </authorList>
    </citation>
    <scope>NUCLEOTIDE SEQUENCE [LARGE SCALE GENOMIC DNA]</scope>
    <source>
        <strain evidence="10">Ca-68</strain>
    </source>
</reference>
<dbReference type="PROSITE" id="PS51379">
    <property type="entry name" value="4FE4S_FER_2"/>
    <property type="match status" value="4"/>
</dbReference>
<dbReference type="InterPro" id="IPR017896">
    <property type="entry name" value="4Fe4S_Fe-S-bd"/>
</dbReference>
<dbReference type="NCBIfam" id="NF007012">
    <property type="entry name" value="PRK09476.1"/>
    <property type="match status" value="1"/>
</dbReference>
<accession>A0A238Z7Z8</accession>
<dbReference type="Proteomes" id="UP000198305">
    <property type="component" value="Unassembled WGS sequence"/>
</dbReference>
<sequence length="235" mass="25152">MAEDRNNKPASTIEEPERRRMFKKVSRRLGAAVVGSIIGSALLRSRPAPAASVLRPPGALPEKDFQSACVRCGLCVEDCPFDILKLASWADPAPMGTPFFTAREEPCRMCYDIPCVAACPTGALDPLLTDIRKADMGLAVLVDHETCLNYKGMTCSICVRVCPIRGEAISLKPIQNELGVLQIPTVDSTKCTGCGTCEKHCVLAEAAIRVLPRELGQGLSGANPAGRTPVWGMKG</sequence>
<name>A0A238Z7Z8_9PROT</name>
<dbReference type="OrthoDB" id="9808559at2"/>
<keyword evidence="1" id="KW-0813">Transport</keyword>
<dbReference type="InterPro" id="IPR004494">
    <property type="entry name" value="MauM_NapG"/>
</dbReference>
<dbReference type="Gene3D" id="3.30.70.20">
    <property type="match status" value="2"/>
</dbReference>
<evidence type="ECO:0000256" key="2">
    <source>
        <dbReference type="ARBA" id="ARBA00022485"/>
    </source>
</evidence>
<evidence type="ECO:0000313" key="10">
    <source>
        <dbReference type="Proteomes" id="UP000198305"/>
    </source>
</evidence>
<feature type="domain" description="4Fe-4S ferredoxin-type" evidence="8">
    <location>
        <begin position="182"/>
        <end position="213"/>
    </location>
</feature>
<dbReference type="SUPFAM" id="SSF54862">
    <property type="entry name" value="4Fe-4S ferredoxins"/>
    <property type="match status" value="1"/>
</dbReference>
<dbReference type="InterPro" id="IPR017900">
    <property type="entry name" value="4Fe4S_Fe_S_CS"/>
</dbReference>
<feature type="domain" description="4Fe-4S ferredoxin-type" evidence="8">
    <location>
        <begin position="138"/>
        <end position="174"/>
    </location>
</feature>
<protein>
    <submittedName>
        <fullName evidence="9">Ferredoxin-type protein NapG</fullName>
    </submittedName>
</protein>
<keyword evidence="4" id="KW-0677">Repeat</keyword>
<keyword evidence="7" id="KW-0411">Iron-sulfur</keyword>
<evidence type="ECO:0000256" key="1">
    <source>
        <dbReference type="ARBA" id="ARBA00022448"/>
    </source>
</evidence>
<dbReference type="EMBL" id="FZOA01000004">
    <property type="protein sequence ID" value="SNR79477.1"/>
    <property type="molecule type" value="Genomic_DNA"/>
</dbReference>
<keyword evidence="3" id="KW-0479">Metal-binding</keyword>
<keyword evidence="2" id="KW-0004">4Fe-4S</keyword>
<dbReference type="Pfam" id="PF12838">
    <property type="entry name" value="Fer4_7"/>
    <property type="match status" value="2"/>
</dbReference>
<gene>
    <name evidence="9" type="ORF">SAMN05192560_1118</name>
</gene>
<evidence type="ECO:0000256" key="6">
    <source>
        <dbReference type="ARBA" id="ARBA00023004"/>
    </source>
</evidence>
<evidence type="ECO:0000256" key="4">
    <source>
        <dbReference type="ARBA" id="ARBA00022737"/>
    </source>
</evidence>
<dbReference type="RefSeq" id="WP_089375241.1">
    <property type="nucleotide sequence ID" value="NZ_FZOA01000004.1"/>
</dbReference>
<keyword evidence="6" id="KW-0408">Iron</keyword>
<organism evidence="9 10">
    <name type="scientific">Methylobacillus rhizosphaerae</name>
    <dbReference type="NCBI Taxonomy" id="551994"/>
    <lineage>
        <taxon>Bacteria</taxon>
        <taxon>Pseudomonadati</taxon>
        <taxon>Pseudomonadota</taxon>
        <taxon>Betaproteobacteria</taxon>
        <taxon>Nitrosomonadales</taxon>
        <taxon>Methylophilaceae</taxon>
        <taxon>Methylobacillus</taxon>
    </lineage>
</organism>
<dbReference type="GO" id="GO:0046872">
    <property type="term" value="F:metal ion binding"/>
    <property type="evidence" value="ECO:0007669"/>
    <property type="project" value="UniProtKB-KW"/>
</dbReference>
<evidence type="ECO:0000256" key="5">
    <source>
        <dbReference type="ARBA" id="ARBA00022982"/>
    </source>
</evidence>
<dbReference type="NCBIfam" id="TIGR00397">
    <property type="entry name" value="mauM_napG"/>
    <property type="match status" value="1"/>
</dbReference>
<proteinExistence type="predicted"/>
<dbReference type="GO" id="GO:0051539">
    <property type="term" value="F:4 iron, 4 sulfur cluster binding"/>
    <property type="evidence" value="ECO:0007669"/>
    <property type="project" value="UniProtKB-KW"/>
</dbReference>
<dbReference type="PROSITE" id="PS00198">
    <property type="entry name" value="4FE4S_FER_1"/>
    <property type="match status" value="1"/>
</dbReference>
<dbReference type="CDD" id="cd16373">
    <property type="entry name" value="DMSOR_beta_like"/>
    <property type="match status" value="1"/>
</dbReference>
<evidence type="ECO:0000256" key="3">
    <source>
        <dbReference type="ARBA" id="ARBA00022723"/>
    </source>
</evidence>
<feature type="domain" description="4Fe-4S ferredoxin-type" evidence="8">
    <location>
        <begin position="59"/>
        <end position="89"/>
    </location>
</feature>